<feature type="coiled-coil region" evidence="1">
    <location>
        <begin position="22"/>
        <end position="56"/>
    </location>
</feature>
<dbReference type="EMBL" id="BPPX01000034">
    <property type="protein sequence ID" value="GJC88598.1"/>
    <property type="molecule type" value="Genomic_DNA"/>
</dbReference>
<sequence length="91" mass="10332">MAGVMDMLQNGIPEQDVSAPTIEGLARQMEEAETTMDTARQKARQVEEDKAQEELNDFTTYSNRLQLASPTPRTTRRPTPFYPVPWLSRSC</sequence>
<reference evidence="2 3" key="1">
    <citation type="submission" date="2021-07" db="EMBL/GenBank/DDBJ databases">
        <title>Genome data of Colletotrichum spaethianum.</title>
        <authorList>
            <person name="Utami Y.D."/>
            <person name="Hiruma K."/>
        </authorList>
    </citation>
    <scope>NUCLEOTIDE SEQUENCE [LARGE SCALE GENOMIC DNA]</scope>
    <source>
        <strain evidence="2 3">MAFF 242679</strain>
    </source>
</reference>
<name>A0AA37GYX5_9PEZI</name>
<proteinExistence type="predicted"/>
<dbReference type="AlphaFoldDB" id="A0AA37GYX5"/>
<keyword evidence="1" id="KW-0175">Coiled coil</keyword>
<evidence type="ECO:0000313" key="3">
    <source>
        <dbReference type="Proteomes" id="UP001055172"/>
    </source>
</evidence>
<keyword evidence="3" id="KW-1185">Reference proteome</keyword>
<organism evidence="2 3">
    <name type="scientific">Colletotrichum liriopes</name>
    <dbReference type="NCBI Taxonomy" id="708192"/>
    <lineage>
        <taxon>Eukaryota</taxon>
        <taxon>Fungi</taxon>
        <taxon>Dikarya</taxon>
        <taxon>Ascomycota</taxon>
        <taxon>Pezizomycotina</taxon>
        <taxon>Sordariomycetes</taxon>
        <taxon>Hypocreomycetidae</taxon>
        <taxon>Glomerellales</taxon>
        <taxon>Glomerellaceae</taxon>
        <taxon>Colletotrichum</taxon>
        <taxon>Colletotrichum spaethianum species complex</taxon>
    </lineage>
</organism>
<comment type="caution">
    <text evidence="2">The sequence shown here is derived from an EMBL/GenBank/DDBJ whole genome shotgun (WGS) entry which is preliminary data.</text>
</comment>
<evidence type="ECO:0000256" key="1">
    <source>
        <dbReference type="SAM" id="Coils"/>
    </source>
</evidence>
<gene>
    <name evidence="2" type="ORF">ColLi_11436</name>
</gene>
<dbReference type="Proteomes" id="UP001055172">
    <property type="component" value="Unassembled WGS sequence"/>
</dbReference>
<evidence type="ECO:0000313" key="2">
    <source>
        <dbReference type="EMBL" id="GJC88598.1"/>
    </source>
</evidence>
<accession>A0AA37GYX5</accession>
<protein>
    <submittedName>
        <fullName evidence="2">Uncharacterized protein</fullName>
    </submittedName>
</protein>